<name>A0AA86V9J9_9FABA</name>
<keyword evidence="2" id="KW-1185">Reference proteome</keyword>
<organism evidence="1 2">
    <name type="scientific">Sphenostylis stenocarpa</name>
    <dbReference type="NCBI Taxonomy" id="92480"/>
    <lineage>
        <taxon>Eukaryota</taxon>
        <taxon>Viridiplantae</taxon>
        <taxon>Streptophyta</taxon>
        <taxon>Embryophyta</taxon>
        <taxon>Tracheophyta</taxon>
        <taxon>Spermatophyta</taxon>
        <taxon>Magnoliopsida</taxon>
        <taxon>eudicotyledons</taxon>
        <taxon>Gunneridae</taxon>
        <taxon>Pentapetalae</taxon>
        <taxon>rosids</taxon>
        <taxon>fabids</taxon>
        <taxon>Fabales</taxon>
        <taxon>Fabaceae</taxon>
        <taxon>Papilionoideae</taxon>
        <taxon>50 kb inversion clade</taxon>
        <taxon>NPAAA clade</taxon>
        <taxon>indigoferoid/millettioid clade</taxon>
        <taxon>Phaseoleae</taxon>
        <taxon>Sphenostylis</taxon>
    </lineage>
</organism>
<dbReference type="Proteomes" id="UP001189624">
    <property type="component" value="Chromosome 1"/>
</dbReference>
<dbReference type="EMBL" id="OY731398">
    <property type="protein sequence ID" value="CAJ1851347.1"/>
    <property type="molecule type" value="Genomic_DNA"/>
</dbReference>
<reference evidence="1" key="1">
    <citation type="submission" date="2023-10" db="EMBL/GenBank/DDBJ databases">
        <authorList>
            <person name="Domelevo Entfellner J.-B."/>
        </authorList>
    </citation>
    <scope>NUCLEOTIDE SEQUENCE</scope>
</reference>
<proteinExistence type="predicted"/>
<dbReference type="AlphaFoldDB" id="A0AA86V9J9"/>
<dbReference type="Gramene" id="rna-AYBTSS11_LOCUS1917">
    <property type="protein sequence ID" value="CAJ1851347.1"/>
    <property type="gene ID" value="gene-AYBTSS11_LOCUS1917"/>
</dbReference>
<sequence>MNRLVHIQKFAWHQTHEHRVPWVSACLAWQRHNFTLEIKGWYRVLWALLPHAPHDRPRRLFLPYDE</sequence>
<accession>A0AA86V9J9</accession>
<evidence type="ECO:0000313" key="1">
    <source>
        <dbReference type="EMBL" id="CAJ1851347.1"/>
    </source>
</evidence>
<gene>
    <name evidence="1" type="ORF">AYBTSS11_LOCUS1917</name>
</gene>
<protein>
    <submittedName>
        <fullName evidence="1">Uncharacterized protein</fullName>
    </submittedName>
</protein>
<evidence type="ECO:0000313" key="2">
    <source>
        <dbReference type="Proteomes" id="UP001189624"/>
    </source>
</evidence>